<evidence type="ECO:0000313" key="3">
    <source>
        <dbReference type="Proteomes" id="UP001431010"/>
    </source>
</evidence>
<proteinExistence type="predicted"/>
<gene>
    <name evidence="2" type="ORF">LQG66_09025</name>
</gene>
<organism evidence="2 3">
    <name type="scientific">Bradyrhizobium ontarionense</name>
    <dbReference type="NCBI Taxonomy" id="2898149"/>
    <lineage>
        <taxon>Bacteria</taxon>
        <taxon>Pseudomonadati</taxon>
        <taxon>Pseudomonadota</taxon>
        <taxon>Alphaproteobacteria</taxon>
        <taxon>Hyphomicrobiales</taxon>
        <taxon>Nitrobacteraceae</taxon>
        <taxon>Bradyrhizobium</taxon>
    </lineage>
</organism>
<evidence type="ECO:0000313" key="2">
    <source>
        <dbReference type="EMBL" id="UFZ06415.1"/>
    </source>
</evidence>
<dbReference type="InterPro" id="IPR042189">
    <property type="entry name" value="RNA_pol_sigma_70_r1_1_sf"/>
</dbReference>
<name>A0ABY3RG28_9BRAD</name>
<feature type="domain" description="RNA polymerase sigma factor 70 region 1.1" evidence="1">
    <location>
        <begin position="7"/>
        <end position="56"/>
    </location>
</feature>
<evidence type="ECO:0000259" key="1">
    <source>
        <dbReference type="Pfam" id="PF03979"/>
    </source>
</evidence>
<keyword evidence="3" id="KW-1185">Reference proteome</keyword>
<dbReference type="Proteomes" id="UP001431010">
    <property type="component" value="Chromosome"/>
</dbReference>
<dbReference type="InterPro" id="IPR007127">
    <property type="entry name" value="RNA_pol_sigma_70_r1_1"/>
</dbReference>
<dbReference type="Gene3D" id="1.10.220.120">
    <property type="entry name" value="Sigma-70 factor, region 1.1"/>
    <property type="match status" value="1"/>
</dbReference>
<sequence>MTVSEIIRRAIAMSEQDGEITFDELNTLCGSDRQPEDIEDIFCALRDAGIQLVEQRG</sequence>
<protein>
    <submittedName>
        <fullName evidence="2">RNA polymerase subunit sigma-70</fullName>
    </submittedName>
</protein>
<dbReference type="Pfam" id="PF03979">
    <property type="entry name" value="Sigma70_r1_1"/>
    <property type="match status" value="1"/>
</dbReference>
<dbReference type="RefSeq" id="WP_231325566.1">
    <property type="nucleotide sequence ID" value="NZ_CP088156.1"/>
</dbReference>
<reference evidence="2" key="1">
    <citation type="journal article" date="2024" name="Antonie Van Leeuwenhoek">
        <title>Bradyrhizobium ontarionense sp. nov., a novel bacterial symbiont isolated from Aeschynomene indica (Indian jointvetch), harbours photosynthesis, nitrogen fixation and nitrous oxide (N2O) reductase genes.</title>
        <authorList>
            <person name="Bromfield E.S.P."/>
            <person name="Cloutier S."/>
        </authorList>
    </citation>
    <scope>NUCLEOTIDE SEQUENCE</scope>
    <source>
        <strain evidence="2">A19</strain>
    </source>
</reference>
<accession>A0ABY3RG28</accession>
<dbReference type="EMBL" id="CP088156">
    <property type="protein sequence ID" value="UFZ06415.1"/>
    <property type="molecule type" value="Genomic_DNA"/>
</dbReference>